<gene>
    <name evidence="1" type="ORF">QU605_09480</name>
</gene>
<dbReference type="PANTHER" id="PTHR36166:SF1">
    <property type="entry name" value="SRPBCC DOMAIN-CONTAINING PROTEIN"/>
    <property type="match status" value="1"/>
</dbReference>
<dbReference type="InterPro" id="IPR023393">
    <property type="entry name" value="START-like_dom_sf"/>
</dbReference>
<keyword evidence="2" id="KW-1185">Reference proteome</keyword>
<name>A0ABT7WFL0_9FLAO</name>
<dbReference type="SUPFAM" id="SSF55961">
    <property type="entry name" value="Bet v1-like"/>
    <property type="match status" value="1"/>
</dbReference>
<proteinExistence type="predicted"/>
<dbReference type="CDD" id="cd07822">
    <property type="entry name" value="SRPBCC_4"/>
    <property type="match status" value="1"/>
</dbReference>
<dbReference type="Proteomes" id="UP001174839">
    <property type="component" value="Unassembled WGS sequence"/>
</dbReference>
<evidence type="ECO:0000313" key="2">
    <source>
        <dbReference type="Proteomes" id="UP001174839"/>
    </source>
</evidence>
<reference evidence="1" key="1">
    <citation type="submission" date="2023-06" db="EMBL/GenBank/DDBJ databases">
        <title>Robiginitalea aurantiacus sp. nov. and Algoriphagus sediminis sp. nov., isolated from coastal sediment.</title>
        <authorList>
            <person name="Zhou Z.Y."/>
            <person name="An J."/>
            <person name="Jia Y.W."/>
            <person name="Du Z.J."/>
        </authorList>
    </citation>
    <scope>NUCLEOTIDE SEQUENCE</scope>
    <source>
        <strain evidence="1">M39</strain>
    </source>
</reference>
<protein>
    <submittedName>
        <fullName evidence="1">SRPBCC domain-containing protein</fullName>
    </submittedName>
</protein>
<organism evidence="1 2">
    <name type="scientific">Robiginitalea aurantiaca</name>
    <dbReference type="NCBI Taxonomy" id="3056915"/>
    <lineage>
        <taxon>Bacteria</taxon>
        <taxon>Pseudomonadati</taxon>
        <taxon>Bacteroidota</taxon>
        <taxon>Flavobacteriia</taxon>
        <taxon>Flavobacteriales</taxon>
        <taxon>Flavobacteriaceae</taxon>
        <taxon>Robiginitalea</taxon>
    </lineage>
</organism>
<dbReference type="RefSeq" id="WP_289725066.1">
    <property type="nucleotide sequence ID" value="NZ_JAUDUY010000004.1"/>
</dbReference>
<sequence>MANKEIKTSIEISASPESIWKILTDFEDYENWNPFITKISGEQRKGGKLKALIGGMKFKPLVLKYDDNKELRWLGTLFLKGLFDGEHSFQIIDNMNGTCTFLQEEKFNGILVGLFAKKLETDTKSGFEQMNLKLKELAEQK</sequence>
<dbReference type="Pfam" id="PF10604">
    <property type="entry name" value="Polyketide_cyc2"/>
    <property type="match status" value="1"/>
</dbReference>
<dbReference type="EMBL" id="JAUDUY010000004">
    <property type="protein sequence ID" value="MDM9631701.1"/>
    <property type="molecule type" value="Genomic_DNA"/>
</dbReference>
<comment type="caution">
    <text evidence="1">The sequence shown here is derived from an EMBL/GenBank/DDBJ whole genome shotgun (WGS) entry which is preliminary data.</text>
</comment>
<dbReference type="InterPro" id="IPR019587">
    <property type="entry name" value="Polyketide_cyclase/dehydratase"/>
</dbReference>
<dbReference type="Gene3D" id="3.30.530.20">
    <property type="match status" value="1"/>
</dbReference>
<evidence type="ECO:0000313" key="1">
    <source>
        <dbReference type="EMBL" id="MDM9631701.1"/>
    </source>
</evidence>
<accession>A0ABT7WFL0</accession>
<dbReference type="PANTHER" id="PTHR36166">
    <property type="entry name" value="CHROMOSOME 9, WHOLE GENOME SHOTGUN SEQUENCE"/>
    <property type="match status" value="1"/>
</dbReference>